<sequence>MPPFNLLDYFPEAKGDGLNISWAFEVNNRGRLAVVLRSYVMILEADVCMSGNSRFPVPVMGQSSNNNDLTLEEWLEDVMRLNNKGIKLNFRSTEVVEPACRVLARVADQLRGPIILNAEILPGPSSALTPPVDAWTFLTLCRTRFPHSTISISWTMYPEVVEVQEDICSKPGYSLEMIDRLVALVKEYSLIQPLMFPMEGAHLKYSIPEVQRLVFQVPNSSLMIHSDRGDLLTVEDLLLFRQSFGASQTFYHLPEDLLKHFYSLI</sequence>
<dbReference type="Proteomes" id="UP000694941">
    <property type="component" value="Unplaced"/>
</dbReference>
<proteinExistence type="inferred from homology"/>
<protein>
    <submittedName>
        <fullName evidence="4">Protein FAM151B-like</fullName>
    </submittedName>
</protein>
<feature type="domain" description="Menorin-like" evidence="2">
    <location>
        <begin position="16"/>
        <end position="257"/>
    </location>
</feature>
<gene>
    <name evidence="4" type="primary">LOC106457337</name>
</gene>
<evidence type="ECO:0000313" key="3">
    <source>
        <dbReference type="Proteomes" id="UP000694941"/>
    </source>
</evidence>
<name>A0ABM1S5M5_LIMPO</name>
<comment type="similarity">
    <text evidence="1">Belongs to the menorin family.</text>
</comment>
<reference evidence="4" key="1">
    <citation type="submission" date="2025-08" db="UniProtKB">
        <authorList>
            <consortium name="RefSeq"/>
        </authorList>
    </citation>
    <scope>IDENTIFICATION</scope>
    <source>
        <tissue evidence="4">Muscle</tissue>
    </source>
</reference>
<dbReference type="GeneID" id="106457337"/>
<evidence type="ECO:0000259" key="2">
    <source>
        <dbReference type="Pfam" id="PF10223"/>
    </source>
</evidence>
<dbReference type="PANTHER" id="PTHR21184:SF6">
    <property type="entry name" value="CONSERVED PLASMA MEMBRANE PROTEIN"/>
    <property type="match status" value="1"/>
</dbReference>
<organism evidence="3 4">
    <name type="scientific">Limulus polyphemus</name>
    <name type="common">Atlantic horseshoe crab</name>
    <dbReference type="NCBI Taxonomy" id="6850"/>
    <lineage>
        <taxon>Eukaryota</taxon>
        <taxon>Metazoa</taxon>
        <taxon>Ecdysozoa</taxon>
        <taxon>Arthropoda</taxon>
        <taxon>Chelicerata</taxon>
        <taxon>Merostomata</taxon>
        <taxon>Xiphosura</taxon>
        <taxon>Limulidae</taxon>
        <taxon>Limulus</taxon>
    </lineage>
</organism>
<evidence type="ECO:0000256" key="1">
    <source>
        <dbReference type="ARBA" id="ARBA00044953"/>
    </source>
</evidence>
<dbReference type="RefSeq" id="XP_022238930.1">
    <property type="nucleotide sequence ID" value="XM_022383222.1"/>
</dbReference>
<dbReference type="InterPro" id="IPR019356">
    <property type="entry name" value="Menorin_dom"/>
</dbReference>
<accession>A0ABM1S5M5</accession>
<dbReference type="PANTHER" id="PTHR21184">
    <property type="entry name" value="MENORIN (DENDRITIC BRANCHING PROTEIN)"/>
    <property type="match status" value="1"/>
</dbReference>
<evidence type="ECO:0000313" key="4">
    <source>
        <dbReference type="RefSeq" id="XP_022238930.1"/>
    </source>
</evidence>
<keyword evidence="3" id="KW-1185">Reference proteome</keyword>
<dbReference type="Pfam" id="PF10223">
    <property type="entry name" value="Menorin_N"/>
    <property type="match status" value="1"/>
</dbReference>